<dbReference type="InterPro" id="IPR007569">
    <property type="entry name" value="DUF559"/>
</dbReference>
<protein>
    <submittedName>
        <fullName evidence="2">Endonuclease domain-containing protein</fullName>
    </submittedName>
</protein>
<evidence type="ECO:0000313" key="2">
    <source>
        <dbReference type="EMBL" id="MCY1583994.1"/>
    </source>
</evidence>
<reference evidence="2" key="1">
    <citation type="journal article" date="2022" name="Int. J. Mol. Sci.">
        <title>Phenotypic and Genotypic Virulence Characterisation of Staphylococcus pettenkoferi Strains Isolated from Human Bloodstream and Diabetic Foot Infections.</title>
        <authorList>
            <person name="Magnan C."/>
            <person name="Ahmad-Mansour N."/>
            <person name="Pouget C."/>
            <person name="Morsli M."/>
            <person name="Huc-Brandt S."/>
            <person name="Pantel A."/>
            <person name="Dunyach-Remy C."/>
            <person name="Sotto A."/>
            <person name="Molle V."/>
            <person name="Lavigne J.-P."/>
        </authorList>
    </citation>
    <scope>NUCLEOTIDE SEQUENCE</scope>
    <source>
        <strain evidence="2">NSP012P</strain>
    </source>
</reference>
<evidence type="ECO:0000313" key="3">
    <source>
        <dbReference type="Proteomes" id="UP001072952"/>
    </source>
</evidence>
<dbReference type="Proteomes" id="UP001072952">
    <property type="component" value="Unassembled WGS sequence"/>
</dbReference>
<keyword evidence="2" id="KW-0255">Endonuclease</keyword>
<name>A0ABT4BMY9_9STAP</name>
<dbReference type="Pfam" id="PF04480">
    <property type="entry name" value="DUF559"/>
    <property type="match status" value="1"/>
</dbReference>
<organism evidence="2 3">
    <name type="scientific">Staphylococcus pettenkoferi</name>
    <dbReference type="NCBI Taxonomy" id="170573"/>
    <lineage>
        <taxon>Bacteria</taxon>
        <taxon>Bacillati</taxon>
        <taxon>Bacillota</taxon>
        <taxon>Bacilli</taxon>
        <taxon>Bacillales</taxon>
        <taxon>Staphylococcaceae</taxon>
        <taxon>Staphylococcus</taxon>
    </lineage>
</organism>
<keyword evidence="2" id="KW-0378">Hydrolase</keyword>
<sequence>MSEVIGNEIILSEHLNYCDFLSHEELELFSSFMFEANPRKIESFGDVFDGVFGDRLTKPIWQNTKHEVVFKQMFPFLKSQVVFGLGKGAYKKYGVLKYTADFYFEEENKIYEIDGNSHKTELQKLKDEKRDLILELEFGIKTVRFTNKQVEQMLLERIRENKVVERFGKQFVVGT</sequence>
<dbReference type="GO" id="GO:0004519">
    <property type="term" value="F:endonuclease activity"/>
    <property type="evidence" value="ECO:0007669"/>
    <property type="project" value="UniProtKB-KW"/>
</dbReference>
<gene>
    <name evidence="2" type="ORF">NW133_10845</name>
</gene>
<dbReference type="RefSeq" id="WP_268213678.1">
    <property type="nucleotide sequence ID" value="NZ_JANSLD010000035.1"/>
</dbReference>
<proteinExistence type="predicted"/>
<reference evidence="2" key="2">
    <citation type="submission" date="2022-08" db="EMBL/GenBank/DDBJ databases">
        <authorList>
            <person name="Magnan C."/>
        </authorList>
    </citation>
    <scope>NUCLEOTIDE SEQUENCE</scope>
    <source>
        <strain evidence="2">NSP012P</strain>
    </source>
</reference>
<keyword evidence="2" id="KW-0540">Nuclease</keyword>
<dbReference type="Gene3D" id="3.40.960.10">
    <property type="entry name" value="VSR Endonuclease"/>
    <property type="match status" value="1"/>
</dbReference>
<keyword evidence="3" id="KW-1185">Reference proteome</keyword>
<feature type="domain" description="DUF559" evidence="1">
    <location>
        <begin position="94"/>
        <end position="153"/>
    </location>
</feature>
<dbReference type="EMBL" id="JANSLD010000035">
    <property type="protein sequence ID" value="MCY1583994.1"/>
    <property type="molecule type" value="Genomic_DNA"/>
</dbReference>
<comment type="caution">
    <text evidence="2">The sequence shown here is derived from an EMBL/GenBank/DDBJ whole genome shotgun (WGS) entry which is preliminary data.</text>
</comment>
<accession>A0ABT4BMY9</accession>
<evidence type="ECO:0000259" key="1">
    <source>
        <dbReference type="Pfam" id="PF04480"/>
    </source>
</evidence>